<feature type="compositionally biased region" description="Polar residues" evidence="1">
    <location>
        <begin position="496"/>
        <end position="525"/>
    </location>
</feature>
<feature type="compositionally biased region" description="Polar residues" evidence="1">
    <location>
        <begin position="266"/>
        <end position="285"/>
    </location>
</feature>
<proteinExistence type="predicted"/>
<feature type="region of interest" description="Disordered" evidence="1">
    <location>
        <begin position="443"/>
        <end position="540"/>
    </location>
</feature>
<dbReference type="AlphaFoldDB" id="A0A6A6G9F5"/>
<protein>
    <submittedName>
        <fullName evidence="2">Uncharacterized protein</fullName>
    </submittedName>
</protein>
<accession>A0A6A6G9F5</accession>
<feature type="region of interest" description="Disordered" evidence="1">
    <location>
        <begin position="301"/>
        <end position="393"/>
    </location>
</feature>
<reference evidence="3" key="1">
    <citation type="journal article" date="2020" name="Stud. Mycol.">
        <title>101 Dothideomycetes genomes: A test case for predicting lifestyles and emergence of pathogens.</title>
        <authorList>
            <person name="Haridas S."/>
            <person name="Albert R."/>
            <person name="Binder M."/>
            <person name="Bloem J."/>
            <person name="LaButti K."/>
            <person name="Salamov A."/>
            <person name="Andreopoulos B."/>
            <person name="Baker S."/>
            <person name="Barry K."/>
            <person name="Bills G."/>
            <person name="Bluhm B."/>
            <person name="Cannon C."/>
            <person name="Castanera R."/>
            <person name="Culley D."/>
            <person name="Daum C."/>
            <person name="Ezra D."/>
            <person name="Gonzalez J."/>
            <person name="Henrissat B."/>
            <person name="Kuo A."/>
            <person name="Liang C."/>
            <person name="Lipzen A."/>
            <person name="Lutzoni F."/>
            <person name="Magnuson J."/>
            <person name="Mondo S."/>
            <person name="Nolan M."/>
            <person name="Ohm R."/>
            <person name="Pangilinan J."/>
            <person name="Park H.-J."/>
            <person name="Ramirez L."/>
            <person name="Alfaro M."/>
            <person name="Sun H."/>
            <person name="Tritt A."/>
            <person name="Yoshinaga Y."/>
            <person name="Zwiers L.-H."/>
            <person name="Turgeon B."/>
            <person name="Goodwin S."/>
            <person name="Spatafora J."/>
            <person name="Crous P."/>
            <person name="Grigoriev I."/>
        </authorList>
    </citation>
    <scope>NUCLEOTIDE SEQUENCE [LARGE SCALE GENOMIC DNA]</scope>
    <source>
        <strain evidence="3">CECT 20119</strain>
    </source>
</reference>
<gene>
    <name evidence="2" type="ORF">BDZ85DRAFT_138851</name>
</gene>
<evidence type="ECO:0000313" key="3">
    <source>
        <dbReference type="Proteomes" id="UP000799538"/>
    </source>
</evidence>
<dbReference type="Proteomes" id="UP000799538">
    <property type="component" value="Unassembled WGS sequence"/>
</dbReference>
<sequence length="574" mass="63449">MASDLRPIQKLNKYLGLPSEPPTPRPAPGISKHRRDKYMQICYPLSTRPSPMAILYMYWMWDINTFSQYCPWLVTGKKLCIGTTWLLVQKDFLDIFFKAKKSRYRRVTHKRLWYHALPRSPYRQLFPTVHHAQQADTARATASAGTTSADVQSPLDRDMQSPSTAHDQHNGTRQVCGPRLSPDISSPTRPPLASPPLSPDTVSRDLERKRKSQSIDDVDTLCDKHLKKRKRQPSTPGALSDQTGDPVAVQKGRKVYIDLTQDDKPINTNVNRSGSKLNSTKSKPVNSNLQLSKIFVIANQPASLLPPPPPSKRRQPIQAGCHDTASADYLTSPQGNDVQISEEAQRSTPSRSMPVVHDKRLPGKGTWAGGRSGHRGQTEPPRHSVRPSPATSFTRKRHNQLFAASSPMTPTEGCGLAKNSPDTERHDVHSTRIIRTETSSQHGGLVTNVRPKCLTGSNTEPLGTRSRARGPVAMEGPLQETSPSKATSDAVPSMGSPRQASISTANHVASTPSVTSARSATSIDSGKQPRPIPAPNQFALRPELMDPESWGRKKVFQKRRQSVVVKQEEFEDGM</sequence>
<dbReference type="EMBL" id="ML992509">
    <property type="protein sequence ID" value="KAF2222208.1"/>
    <property type="molecule type" value="Genomic_DNA"/>
</dbReference>
<organism evidence="2 3">
    <name type="scientific">Elsinoe ampelina</name>
    <dbReference type="NCBI Taxonomy" id="302913"/>
    <lineage>
        <taxon>Eukaryota</taxon>
        <taxon>Fungi</taxon>
        <taxon>Dikarya</taxon>
        <taxon>Ascomycota</taxon>
        <taxon>Pezizomycotina</taxon>
        <taxon>Dothideomycetes</taxon>
        <taxon>Dothideomycetidae</taxon>
        <taxon>Myriangiales</taxon>
        <taxon>Elsinoaceae</taxon>
        <taxon>Elsinoe</taxon>
    </lineage>
</organism>
<feature type="region of interest" description="Disordered" evidence="1">
    <location>
        <begin position="133"/>
        <end position="249"/>
    </location>
</feature>
<feature type="compositionally biased region" description="Polar residues" evidence="1">
    <location>
        <begin position="329"/>
        <end position="339"/>
    </location>
</feature>
<feature type="compositionally biased region" description="Pro residues" evidence="1">
    <location>
        <begin position="188"/>
        <end position="198"/>
    </location>
</feature>
<feature type="compositionally biased region" description="Low complexity" evidence="1">
    <location>
        <begin position="133"/>
        <end position="150"/>
    </location>
</feature>
<feature type="compositionally biased region" description="Polar residues" evidence="1">
    <location>
        <begin position="233"/>
        <end position="243"/>
    </location>
</feature>
<name>A0A6A6G9F5_9PEZI</name>
<keyword evidence="3" id="KW-1185">Reference proteome</keyword>
<feature type="region of interest" description="Disordered" evidence="1">
    <location>
        <begin position="405"/>
        <end position="426"/>
    </location>
</feature>
<evidence type="ECO:0000313" key="2">
    <source>
        <dbReference type="EMBL" id="KAF2222208.1"/>
    </source>
</evidence>
<feature type="region of interest" description="Disordered" evidence="1">
    <location>
        <begin position="262"/>
        <end position="285"/>
    </location>
</feature>
<evidence type="ECO:0000256" key="1">
    <source>
        <dbReference type="SAM" id="MobiDB-lite"/>
    </source>
</evidence>